<dbReference type="Proteomes" id="UP000281553">
    <property type="component" value="Unassembled WGS sequence"/>
</dbReference>
<proteinExistence type="predicted"/>
<accession>A0A3P7LEW2</accession>
<evidence type="ECO:0000313" key="1">
    <source>
        <dbReference type="EMBL" id="VDN15435.1"/>
    </source>
</evidence>
<dbReference type="Gene3D" id="2.30.30.40">
    <property type="entry name" value="SH3 Domains"/>
    <property type="match status" value="1"/>
</dbReference>
<keyword evidence="2" id="KW-1185">Reference proteome</keyword>
<gene>
    <name evidence="1" type="ORF">DILT_LOCUS11266</name>
</gene>
<dbReference type="InterPro" id="IPR036028">
    <property type="entry name" value="SH3-like_dom_sf"/>
</dbReference>
<evidence type="ECO:0000313" key="2">
    <source>
        <dbReference type="Proteomes" id="UP000281553"/>
    </source>
</evidence>
<reference evidence="1 2" key="1">
    <citation type="submission" date="2018-11" db="EMBL/GenBank/DDBJ databases">
        <authorList>
            <consortium name="Pathogen Informatics"/>
        </authorList>
    </citation>
    <scope>NUCLEOTIDE SEQUENCE [LARGE SCALE GENOMIC DNA]</scope>
</reference>
<dbReference type="AlphaFoldDB" id="A0A3P7LEW2"/>
<protein>
    <recommendedName>
        <fullName evidence="3">SH3 domain-containing protein</fullName>
    </recommendedName>
</protein>
<organism evidence="1 2">
    <name type="scientific">Dibothriocephalus latus</name>
    <name type="common">Fish tapeworm</name>
    <name type="synonym">Diphyllobothrium latum</name>
    <dbReference type="NCBI Taxonomy" id="60516"/>
    <lineage>
        <taxon>Eukaryota</taxon>
        <taxon>Metazoa</taxon>
        <taxon>Spiralia</taxon>
        <taxon>Lophotrochozoa</taxon>
        <taxon>Platyhelminthes</taxon>
        <taxon>Cestoda</taxon>
        <taxon>Eucestoda</taxon>
        <taxon>Diphyllobothriidea</taxon>
        <taxon>Diphyllobothriidae</taxon>
        <taxon>Dibothriocephalus</taxon>
    </lineage>
</organism>
<dbReference type="EMBL" id="UYRU01062517">
    <property type="protein sequence ID" value="VDN15435.1"/>
    <property type="molecule type" value="Genomic_DNA"/>
</dbReference>
<dbReference type="SUPFAM" id="SSF50044">
    <property type="entry name" value="SH3-domain"/>
    <property type="match status" value="1"/>
</dbReference>
<sequence>MDPPELAIVESAFTADGVGQISLVAKQYVKVQRKSASGWCEGEIQDIGLLFIIPGGEAFGNHVTGCPL</sequence>
<evidence type="ECO:0008006" key="3">
    <source>
        <dbReference type="Google" id="ProtNLM"/>
    </source>
</evidence>
<name>A0A3P7LEW2_DIBLA</name>